<dbReference type="OrthoDB" id="2194280at2759"/>
<dbReference type="InterPro" id="IPR016195">
    <property type="entry name" value="Pol/histidinol_Pase-like"/>
</dbReference>
<evidence type="ECO:0000313" key="2">
    <source>
        <dbReference type="EMBL" id="EQB62041.1"/>
    </source>
</evidence>
<reference evidence="2 3" key="1">
    <citation type="journal article" date="2013" name="BMC Genomics">
        <title>Genome sequencing and comparative genomics of honey bee microsporidia, Nosema apis reveal novel insights into host-parasite interactions.</title>
        <authorList>
            <person name="Chen Yp."/>
            <person name="Pettis J.S."/>
            <person name="Zhao Y."/>
            <person name="Liu X."/>
            <person name="Tallon L.J."/>
            <person name="Sadzewicz L.D."/>
            <person name="Li R."/>
            <person name="Zheng H."/>
            <person name="Huang S."/>
            <person name="Zhang X."/>
            <person name="Hamilton M.C."/>
            <person name="Pernal S.F."/>
            <person name="Melathopoulos A.P."/>
            <person name="Yan X."/>
            <person name="Evans J.D."/>
        </authorList>
    </citation>
    <scope>NUCLEOTIDE SEQUENCE [LARGE SCALE GENOMIC DNA]</scope>
    <source>
        <strain evidence="2 3">BRL 01</strain>
    </source>
</reference>
<evidence type="ECO:0000313" key="3">
    <source>
        <dbReference type="Proteomes" id="UP000053780"/>
    </source>
</evidence>
<dbReference type="AlphaFoldDB" id="T0MG19"/>
<dbReference type="GO" id="GO:0008033">
    <property type="term" value="P:tRNA processing"/>
    <property type="evidence" value="ECO:0007669"/>
    <property type="project" value="UniProtKB-KW"/>
</dbReference>
<dbReference type="Proteomes" id="UP000053780">
    <property type="component" value="Unassembled WGS sequence"/>
</dbReference>
<dbReference type="InterPro" id="IPR002738">
    <property type="entry name" value="RNase_P_p30"/>
</dbReference>
<proteinExistence type="predicted"/>
<evidence type="ECO:0000256" key="1">
    <source>
        <dbReference type="ARBA" id="ARBA00022694"/>
    </source>
</evidence>
<dbReference type="EMBL" id="KE647045">
    <property type="protein sequence ID" value="EQB62041.1"/>
    <property type="molecule type" value="Genomic_DNA"/>
</dbReference>
<organism evidence="2 3">
    <name type="scientific">Vairimorpha apis BRL 01</name>
    <dbReference type="NCBI Taxonomy" id="1037528"/>
    <lineage>
        <taxon>Eukaryota</taxon>
        <taxon>Fungi</taxon>
        <taxon>Fungi incertae sedis</taxon>
        <taxon>Microsporidia</taxon>
        <taxon>Nosematidae</taxon>
        <taxon>Vairimorpha</taxon>
    </lineage>
</organism>
<gene>
    <name evidence="2" type="ORF">NAPIS_ORF00387</name>
</gene>
<keyword evidence="3" id="KW-1185">Reference proteome</keyword>
<dbReference type="Gene3D" id="3.20.20.140">
    <property type="entry name" value="Metal-dependent hydrolases"/>
    <property type="match status" value="1"/>
</dbReference>
<sequence>MYYDLDIKSNFKKKDINFLIDSEYAGYCISKTIRQSDIKKFISLDLPFDLPNKHVLKKITVDIDTNTYNIKHLKEKCDVLCIKLKNLESPVDENMCDLVNIDFTSQIKIKNINPNVFYEISISNNLNNKKDRLMWFYNTKMFINYTKGKNVVISSGAENASELKSYIDFMKLFDFLDIKEKIGQRILKNSLKLLHKCAENRYFVHNCIFNDIDEGVLKKNFY</sequence>
<dbReference type="HOGENOM" id="CLU_100281_0_0_1"/>
<dbReference type="SUPFAM" id="SSF89550">
    <property type="entry name" value="PHP domain-like"/>
    <property type="match status" value="1"/>
</dbReference>
<dbReference type="Pfam" id="PF01876">
    <property type="entry name" value="RNase_P_p30"/>
    <property type="match status" value="1"/>
</dbReference>
<dbReference type="VEuPathDB" id="MicrosporidiaDB:NAPIS_ORF00387"/>
<name>T0MG19_9MICR</name>
<keyword evidence="1" id="KW-0819">tRNA processing</keyword>
<accession>T0MG19</accession>
<protein>
    <submittedName>
        <fullName evidence="2">Ribonuclease p subunit rpp30</fullName>
    </submittedName>
</protein>